<dbReference type="EMBL" id="JAVFWL010000002">
    <property type="protein sequence ID" value="KAK6735642.1"/>
    <property type="molecule type" value="Genomic_DNA"/>
</dbReference>
<sequence>MDFLKKIFGPNNLPQDSFAPNNNAECMSRTCVSMHTGVAETPGRRRVFSTADGKSLYVADNDFNNFSAIRTLFEGRLNCFT</sequence>
<dbReference type="Proteomes" id="UP001303046">
    <property type="component" value="Unassembled WGS sequence"/>
</dbReference>
<reference evidence="1 2" key="1">
    <citation type="submission" date="2023-08" db="EMBL/GenBank/DDBJ databases">
        <title>A Necator americanus chromosomal reference genome.</title>
        <authorList>
            <person name="Ilik V."/>
            <person name="Petrzelkova K.J."/>
            <person name="Pardy F."/>
            <person name="Fuh T."/>
            <person name="Niatou-Singa F.S."/>
            <person name="Gouil Q."/>
            <person name="Baker L."/>
            <person name="Ritchie M.E."/>
            <person name="Jex A.R."/>
            <person name="Gazzola D."/>
            <person name="Li H."/>
            <person name="Toshio Fujiwara R."/>
            <person name="Zhan B."/>
            <person name="Aroian R.V."/>
            <person name="Pafco B."/>
            <person name="Schwarz E.M."/>
        </authorList>
    </citation>
    <scope>NUCLEOTIDE SEQUENCE [LARGE SCALE GENOMIC DNA]</scope>
    <source>
        <strain evidence="1 2">Aroian</strain>
        <tissue evidence="1">Whole animal</tissue>
    </source>
</reference>
<proteinExistence type="predicted"/>
<accession>A0ABR1CD41</accession>
<name>A0ABR1CD41_NECAM</name>
<evidence type="ECO:0000313" key="1">
    <source>
        <dbReference type="EMBL" id="KAK6735642.1"/>
    </source>
</evidence>
<comment type="caution">
    <text evidence="1">The sequence shown here is derived from an EMBL/GenBank/DDBJ whole genome shotgun (WGS) entry which is preliminary data.</text>
</comment>
<protein>
    <submittedName>
        <fullName evidence="1">Uncharacterized protein</fullName>
    </submittedName>
</protein>
<gene>
    <name evidence="1" type="primary">Necator_chrII.g6497</name>
    <name evidence="1" type="ORF">RB195_018704</name>
</gene>
<organism evidence="1 2">
    <name type="scientific">Necator americanus</name>
    <name type="common">Human hookworm</name>
    <dbReference type="NCBI Taxonomy" id="51031"/>
    <lineage>
        <taxon>Eukaryota</taxon>
        <taxon>Metazoa</taxon>
        <taxon>Ecdysozoa</taxon>
        <taxon>Nematoda</taxon>
        <taxon>Chromadorea</taxon>
        <taxon>Rhabditida</taxon>
        <taxon>Rhabditina</taxon>
        <taxon>Rhabditomorpha</taxon>
        <taxon>Strongyloidea</taxon>
        <taxon>Ancylostomatidae</taxon>
        <taxon>Bunostominae</taxon>
        <taxon>Necator</taxon>
    </lineage>
</organism>
<evidence type="ECO:0000313" key="2">
    <source>
        <dbReference type="Proteomes" id="UP001303046"/>
    </source>
</evidence>
<keyword evidence="2" id="KW-1185">Reference proteome</keyword>